<feature type="transmembrane region" description="Helical" evidence="22">
    <location>
        <begin position="57"/>
        <end position="76"/>
    </location>
</feature>
<dbReference type="Proteomes" id="UP001597221">
    <property type="component" value="Unassembled WGS sequence"/>
</dbReference>
<keyword evidence="10 22" id="KW-1133">Transmembrane helix</keyword>
<evidence type="ECO:0000313" key="24">
    <source>
        <dbReference type="Proteomes" id="UP001597221"/>
    </source>
</evidence>
<keyword evidence="8" id="KW-0133">Cell shape</keyword>
<keyword evidence="6" id="KW-0808">Transferase</keyword>
<comment type="caution">
    <text evidence="23">The sequence shown here is derived from an EMBL/GenBank/DDBJ whole genome shotgun (WGS) entry which is preliminary data.</text>
</comment>
<organism evidence="23 24">
    <name type="scientific">Oceanobacillus luteolus</name>
    <dbReference type="NCBI Taxonomy" id="1274358"/>
    <lineage>
        <taxon>Bacteria</taxon>
        <taxon>Bacillati</taxon>
        <taxon>Bacillota</taxon>
        <taxon>Bacilli</taxon>
        <taxon>Bacillales</taxon>
        <taxon>Bacillaceae</taxon>
        <taxon>Oceanobacillus</taxon>
    </lineage>
</organism>
<feature type="transmembrane region" description="Helical" evidence="22">
    <location>
        <begin position="149"/>
        <end position="165"/>
    </location>
</feature>
<feature type="transmembrane region" description="Helical" evidence="22">
    <location>
        <begin position="121"/>
        <end position="137"/>
    </location>
</feature>
<evidence type="ECO:0000256" key="18">
    <source>
        <dbReference type="ARBA" id="ARBA00041418"/>
    </source>
</evidence>
<dbReference type="PROSITE" id="PS00428">
    <property type="entry name" value="FTSW_RODA_SPOVE"/>
    <property type="match status" value="1"/>
</dbReference>
<keyword evidence="12" id="KW-0131">Cell cycle</keyword>
<keyword evidence="3" id="KW-1003">Cell membrane</keyword>
<dbReference type="EC" id="2.4.99.28" evidence="19"/>
<keyword evidence="4" id="KW-0132">Cell division</keyword>
<evidence type="ECO:0000256" key="5">
    <source>
        <dbReference type="ARBA" id="ARBA00022676"/>
    </source>
</evidence>
<comment type="catalytic activity">
    <reaction evidence="20">
        <text>[GlcNAc-(1-&gt;4)-Mur2Ac(oyl-L-Ala-gamma-D-Glu-L-Lys-D-Ala-D-Ala)](n)-di-trans,octa-cis-undecaprenyl diphosphate + beta-D-GlcNAc-(1-&gt;4)-Mur2Ac(oyl-L-Ala-gamma-D-Glu-L-Lys-D-Ala-D-Ala)-di-trans,octa-cis-undecaprenyl diphosphate = [GlcNAc-(1-&gt;4)-Mur2Ac(oyl-L-Ala-gamma-D-Glu-L-Lys-D-Ala-D-Ala)](n+1)-di-trans,octa-cis-undecaprenyl diphosphate + di-trans,octa-cis-undecaprenyl diphosphate + H(+)</text>
        <dbReference type="Rhea" id="RHEA:23708"/>
        <dbReference type="Rhea" id="RHEA-COMP:9602"/>
        <dbReference type="Rhea" id="RHEA-COMP:9603"/>
        <dbReference type="ChEBI" id="CHEBI:15378"/>
        <dbReference type="ChEBI" id="CHEBI:58405"/>
        <dbReference type="ChEBI" id="CHEBI:60033"/>
        <dbReference type="ChEBI" id="CHEBI:78435"/>
        <dbReference type="EC" id="2.4.99.28"/>
    </reaction>
</comment>
<keyword evidence="9" id="KW-0573">Peptidoglycan synthesis</keyword>
<sequence length="378" mass="42078">MKMKSIILKRLKNLDYSLLVAILLLAGFGLMMIYSSSSTLAYLNYDSSQYFFVKQSQWLLLSLFFLVLTIFIPYQLYNKLSPLLVLFSIVLLILVLIPAFGVERNYSQRWIQMGSFQFQPTEFIKLFMIIYFASFYSKKQRIINQFKHGVLPPLLILAIVFLLILQQPDLGSAALILSACGMIVICSGVKFRHLFMLGTVGVLGVGYFAYSSPYRLERLTSFRNPFQDPFGDGYQLVNSYLAIGTGGLKGNGLGGSIQKLGFLPEAHTDFIMAVTLEELGIVGLFIIIGTYIFIMLRGIQIAKGCQKMFPKLLAIGITFQIMTQVVINLGAVSGMLPITGIPLPLISYGGSSILITMISFGILLHISTTNRSTESHQT</sequence>
<accession>A0ABW4HVX8</accession>
<evidence type="ECO:0000256" key="10">
    <source>
        <dbReference type="ARBA" id="ARBA00022989"/>
    </source>
</evidence>
<keyword evidence="5" id="KW-0328">Glycosyltransferase</keyword>
<feature type="transmembrane region" description="Helical" evidence="22">
    <location>
        <begin position="83"/>
        <end position="101"/>
    </location>
</feature>
<evidence type="ECO:0000256" key="11">
    <source>
        <dbReference type="ARBA" id="ARBA00023136"/>
    </source>
</evidence>
<evidence type="ECO:0000256" key="4">
    <source>
        <dbReference type="ARBA" id="ARBA00022618"/>
    </source>
</evidence>
<dbReference type="EMBL" id="JBHUDE010000159">
    <property type="protein sequence ID" value="MFD1609573.1"/>
    <property type="molecule type" value="Genomic_DNA"/>
</dbReference>
<feature type="transmembrane region" description="Helical" evidence="22">
    <location>
        <begin position="194"/>
        <end position="210"/>
    </location>
</feature>
<evidence type="ECO:0000256" key="14">
    <source>
        <dbReference type="ARBA" id="ARBA00032370"/>
    </source>
</evidence>
<dbReference type="Pfam" id="PF01098">
    <property type="entry name" value="FTSW_RODA_SPOVE"/>
    <property type="match status" value="1"/>
</dbReference>
<evidence type="ECO:0000256" key="8">
    <source>
        <dbReference type="ARBA" id="ARBA00022960"/>
    </source>
</evidence>
<comment type="subcellular location">
    <subcellularLocation>
        <location evidence="1">Cell membrane</location>
        <topology evidence="1">Multi-pass membrane protein</topology>
    </subcellularLocation>
</comment>
<evidence type="ECO:0000256" key="20">
    <source>
        <dbReference type="ARBA" id="ARBA00049902"/>
    </source>
</evidence>
<comment type="pathway">
    <text evidence="2">Cell wall biogenesis; peptidoglycan biosynthesis.</text>
</comment>
<name>A0ABW4HVX8_9BACI</name>
<dbReference type="PANTHER" id="PTHR30474:SF2">
    <property type="entry name" value="PEPTIDOGLYCAN GLYCOSYLTRANSFERASE FTSW-RELATED"/>
    <property type="match status" value="1"/>
</dbReference>
<evidence type="ECO:0000256" key="21">
    <source>
        <dbReference type="ARBA" id="ARBA00049966"/>
    </source>
</evidence>
<evidence type="ECO:0000256" key="9">
    <source>
        <dbReference type="ARBA" id="ARBA00022984"/>
    </source>
</evidence>
<dbReference type="InterPro" id="IPR018365">
    <property type="entry name" value="Cell_cycle_FtsW-rel_CS"/>
</dbReference>
<comment type="similarity">
    <text evidence="16">Belongs to the SEDS family. FtsW subfamily.</text>
</comment>
<reference evidence="24" key="1">
    <citation type="journal article" date="2019" name="Int. J. Syst. Evol. Microbiol.">
        <title>The Global Catalogue of Microorganisms (GCM) 10K type strain sequencing project: providing services to taxonomists for standard genome sequencing and annotation.</title>
        <authorList>
            <consortium name="The Broad Institute Genomics Platform"/>
            <consortium name="The Broad Institute Genome Sequencing Center for Infectious Disease"/>
            <person name="Wu L."/>
            <person name="Ma J."/>
        </authorList>
    </citation>
    <scope>NUCLEOTIDE SEQUENCE [LARGE SCALE GENOMIC DNA]</scope>
    <source>
        <strain evidence="24">CGMCC 1.12376</strain>
    </source>
</reference>
<dbReference type="InterPro" id="IPR001182">
    <property type="entry name" value="FtsW/RodA"/>
</dbReference>
<keyword evidence="24" id="KW-1185">Reference proteome</keyword>
<evidence type="ECO:0000313" key="23">
    <source>
        <dbReference type="EMBL" id="MFD1609573.1"/>
    </source>
</evidence>
<evidence type="ECO:0000256" key="22">
    <source>
        <dbReference type="SAM" id="Phobius"/>
    </source>
</evidence>
<keyword evidence="13" id="KW-0961">Cell wall biogenesis/degradation</keyword>
<feature type="transmembrane region" description="Helical" evidence="22">
    <location>
        <begin position="345"/>
        <end position="366"/>
    </location>
</feature>
<dbReference type="NCBIfam" id="TIGR02614">
    <property type="entry name" value="ftsW"/>
    <property type="match status" value="1"/>
</dbReference>
<evidence type="ECO:0000256" key="17">
    <source>
        <dbReference type="ARBA" id="ARBA00041185"/>
    </source>
</evidence>
<evidence type="ECO:0000256" key="1">
    <source>
        <dbReference type="ARBA" id="ARBA00004651"/>
    </source>
</evidence>
<evidence type="ECO:0000256" key="6">
    <source>
        <dbReference type="ARBA" id="ARBA00022679"/>
    </source>
</evidence>
<evidence type="ECO:0000256" key="19">
    <source>
        <dbReference type="ARBA" id="ARBA00044770"/>
    </source>
</evidence>
<feature type="transmembrane region" description="Helical" evidence="22">
    <location>
        <begin position="279"/>
        <end position="300"/>
    </location>
</feature>
<dbReference type="PANTHER" id="PTHR30474">
    <property type="entry name" value="CELL CYCLE PROTEIN"/>
    <property type="match status" value="1"/>
</dbReference>
<gene>
    <name evidence="23" type="primary">ftsW</name>
    <name evidence="23" type="ORF">ACFSBH_18300</name>
</gene>
<proteinExistence type="inferred from homology"/>
<feature type="transmembrane region" description="Helical" evidence="22">
    <location>
        <begin position="312"/>
        <end position="333"/>
    </location>
</feature>
<evidence type="ECO:0000256" key="16">
    <source>
        <dbReference type="ARBA" id="ARBA00038053"/>
    </source>
</evidence>
<evidence type="ECO:0000256" key="2">
    <source>
        <dbReference type="ARBA" id="ARBA00004752"/>
    </source>
</evidence>
<feature type="transmembrane region" description="Helical" evidence="22">
    <location>
        <begin position="171"/>
        <end position="189"/>
    </location>
</feature>
<keyword evidence="7 22" id="KW-0812">Transmembrane</keyword>
<evidence type="ECO:0000256" key="13">
    <source>
        <dbReference type="ARBA" id="ARBA00023316"/>
    </source>
</evidence>
<keyword evidence="11 22" id="KW-0472">Membrane</keyword>
<dbReference type="RefSeq" id="WP_251517657.1">
    <property type="nucleotide sequence ID" value="NZ_JAMBON010000064.1"/>
</dbReference>
<dbReference type="InterPro" id="IPR013437">
    <property type="entry name" value="FtsW"/>
</dbReference>
<protein>
    <recommendedName>
        <fullName evidence="17">Probable peptidoglycan glycosyltransferase FtsW</fullName>
        <ecNumber evidence="19">2.4.99.28</ecNumber>
    </recommendedName>
    <alternativeName>
        <fullName evidence="18">Cell division protein FtsW</fullName>
    </alternativeName>
    <alternativeName>
        <fullName evidence="15">Cell wall polymerase</fullName>
    </alternativeName>
    <alternativeName>
        <fullName evidence="14">Peptidoglycan polymerase</fullName>
    </alternativeName>
</protein>
<evidence type="ECO:0000256" key="15">
    <source>
        <dbReference type="ARBA" id="ARBA00033270"/>
    </source>
</evidence>
<evidence type="ECO:0000256" key="7">
    <source>
        <dbReference type="ARBA" id="ARBA00022692"/>
    </source>
</evidence>
<comment type="function">
    <text evidence="21">Peptidoglycan polymerase that is essential for cell division.</text>
</comment>
<evidence type="ECO:0000256" key="3">
    <source>
        <dbReference type="ARBA" id="ARBA00022475"/>
    </source>
</evidence>
<evidence type="ECO:0000256" key="12">
    <source>
        <dbReference type="ARBA" id="ARBA00023306"/>
    </source>
</evidence>